<evidence type="ECO:0000256" key="2">
    <source>
        <dbReference type="ARBA" id="ARBA00009025"/>
    </source>
</evidence>
<comment type="caution">
    <text evidence="9">The sequence shown here is derived from an EMBL/GenBank/DDBJ whole genome shotgun (WGS) entry which is preliminary data.</text>
</comment>
<name>A0A225E936_9BACT</name>
<feature type="transmembrane region" description="Helical" evidence="7">
    <location>
        <begin position="475"/>
        <end position="493"/>
    </location>
</feature>
<keyword evidence="9" id="KW-0830">Ubiquinone</keyword>
<feature type="transmembrane region" description="Helical" evidence="7">
    <location>
        <begin position="184"/>
        <end position="201"/>
    </location>
</feature>
<dbReference type="AlphaFoldDB" id="A0A225E936"/>
<dbReference type="EMBL" id="NIDE01000001">
    <property type="protein sequence ID" value="OWK46576.1"/>
    <property type="molecule type" value="Genomic_DNA"/>
</dbReference>
<dbReference type="PANTHER" id="PTHR43507:SF1">
    <property type="entry name" value="NADH-UBIQUINONE OXIDOREDUCTASE CHAIN 4"/>
    <property type="match status" value="1"/>
</dbReference>
<proteinExistence type="inferred from homology"/>
<feature type="transmembrane region" description="Helical" evidence="7">
    <location>
        <begin position="41"/>
        <end position="65"/>
    </location>
</feature>
<evidence type="ECO:0000313" key="9">
    <source>
        <dbReference type="EMBL" id="OWK46576.1"/>
    </source>
</evidence>
<keyword evidence="5 7" id="KW-0472">Membrane</keyword>
<dbReference type="RefSeq" id="WP_088251788.1">
    <property type="nucleotide sequence ID" value="NZ_NIDE01000001.1"/>
</dbReference>
<evidence type="ECO:0000259" key="8">
    <source>
        <dbReference type="Pfam" id="PF00361"/>
    </source>
</evidence>
<dbReference type="InterPro" id="IPR001750">
    <property type="entry name" value="ND/Mrp_TM"/>
</dbReference>
<dbReference type="GO" id="GO:0048039">
    <property type="term" value="F:ubiquinone binding"/>
    <property type="evidence" value="ECO:0007669"/>
    <property type="project" value="TreeGrafter"/>
</dbReference>
<dbReference type="InterPro" id="IPR010227">
    <property type="entry name" value="NADH_Q_OxRdtase_chainM/4"/>
</dbReference>
<dbReference type="GO" id="GO:0042773">
    <property type="term" value="P:ATP synthesis coupled electron transport"/>
    <property type="evidence" value="ECO:0007669"/>
    <property type="project" value="InterPro"/>
</dbReference>
<comment type="subcellular location">
    <subcellularLocation>
        <location evidence="1">Endomembrane system</location>
        <topology evidence="1">Multi-pass membrane protein</topology>
    </subcellularLocation>
    <subcellularLocation>
        <location evidence="6">Membrane</location>
        <topology evidence="6">Multi-pass membrane protein</topology>
    </subcellularLocation>
</comment>
<dbReference type="GO" id="GO:0008137">
    <property type="term" value="F:NADH dehydrogenase (ubiquinone) activity"/>
    <property type="evidence" value="ECO:0007669"/>
    <property type="project" value="InterPro"/>
</dbReference>
<dbReference type="OrthoDB" id="9807568at2"/>
<evidence type="ECO:0000256" key="1">
    <source>
        <dbReference type="ARBA" id="ARBA00004127"/>
    </source>
</evidence>
<evidence type="ECO:0000256" key="6">
    <source>
        <dbReference type="RuleBase" id="RU000320"/>
    </source>
</evidence>
<evidence type="ECO:0000256" key="3">
    <source>
        <dbReference type="ARBA" id="ARBA00022692"/>
    </source>
</evidence>
<feature type="transmembrane region" description="Helical" evidence="7">
    <location>
        <begin position="542"/>
        <end position="568"/>
    </location>
</feature>
<dbReference type="NCBIfam" id="TIGR01972">
    <property type="entry name" value="NDH_I_M"/>
    <property type="match status" value="1"/>
</dbReference>
<dbReference type="GO" id="GO:0012505">
    <property type="term" value="C:endomembrane system"/>
    <property type="evidence" value="ECO:0007669"/>
    <property type="project" value="UniProtKB-SubCell"/>
</dbReference>
<dbReference type="Proteomes" id="UP000214646">
    <property type="component" value="Unassembled WGS sequence"/>
</dbReference>
<gene>
    <name evidence="9" type="ORF">FRUB_00275</name>
</gene>
<keyword evidence="3 6" id="KW-0812">Transmembrane</keyword>
<dbReference type="GO" id="GO:0003954">
    <property type="term" value="F:NADH dehydrogenase activity"/>
    <property type="evidence" value="ECO:0007669"/>
    <property type="project" value="TreeGrafter"/>
</dbReference>
<feature type="transmembrane region" description="Helical" evidence="7">
    <location>
        <begin position="131"/>
        <end position="153"/>
    </location>
</feature>
<dbReference type="InterPro" id="IPR003918">
    <property type="entry name" value="NADH_UbQ_OxRdtase"/>
</dbReference>
<feature type="transmembrane region" description="Helical" evidence="7">
    <location>
        <begin position="436"/>
        <end position="455"/>
    </location>
</feature>
<feature type="transmembrane region" description="Helical" evidence="7">
    <location>
        <begin position="341"/>
        <end position="365"/>
    </location>
</feature>
<protein>
    <submittedName>
        <fullName evidence="9">NADH-ubiquinone oxidoreductase chain M</fullName>
    </submittedName>
</protein>
<feature type="transmembrane region" description="Helical" evidence="7">
    <location>
        <begin position="592"/>
        <end position="617"/>
    </location>
</feature>
<keyword evidence="10" id="KW-1185">Reference proteome</keyword>
<dbReference type="GO" id="GO:0015990">
    <property type="term" value="P:electron transport coupled proton transport"/>
    <property type="evidence" value="ECO:0007669"/>
    <property type="project" value="TreeGrafter"/>
</dbReference>
<dbReference type="GO" id="GO:0016020">
    <property type="term" value="C:membrane"/>
    <property type="evidence" value="ECO:0007669"/>
    <property type="project" value="UniProtKB-SubCell"/>
</dbReference>
<organism evidence="9 10">
    <name type="scientific">Fimbriiglobus ruber</name>
    <dbReference type="NCBI Taxonomy" id="1908690"/>
    <lineage>
        <taxon>Bacteria</taxon>
        <taxon>Pseudomonadati</taxon>
        <taxon>Planctomycetota</taxon>
        <taxon>Planctomycetia</taxon>
        <taxon>Gemmatales</taxon>
        <taxon>Gemmataceae</taxon>
        <taxon>Fimbriiglobus</taxon>
    </lineage>
</organism>
<evidence type="ECO:0000256" key="4">
    <source>
        <dbReference type="ARBA" id="ARBA00022989"/>
    </source>
</evidence>
<sequence length="632" mass="69571">MFNLFDPFKRELDMILLASLVFLPAAVAGVILLIPSRFRELMRWVALIGTASTLTLGACRVIDYYTLLDLYSDRSTRTLNHPATQLDARSDQQNSDMARAKASAYSSFDLLTRRPWISRFDIEFALGVDGINLSLVLLTCLVCTLAVVASWTIEKYLKGYLALLLLLQTGVLGAFLSIDLFLFYVFYEVMLLPMYFLIGLWGGGRRKYAAVKFVIYTLFGSVGLLAAIIALYSVNVRDFVDTEVVEARAADLHRDNHSLSLDDARARVEIHTFDPFTLTRVGAAVMLVLNGQEDRIAVRDKPADEHLPNDASTAVKLFAPGVDRTAAIARLKAQSVCTREFQYIVFALLFIGFAVKVPIVPLHSWLPDAHVEAPTPVSMILAGVLLKLGGYGLIRFAFPLCPWAADQLSWWVGLIGVIGIVYGALVAMGQTDFKKLLAYSSVSHMGYVVLGLAAWSSGERSAYWEWGVNGAVFQMIAHGITASALFFVVGVVYDRAHHREIDRFGGLLEPMPVFGGLSAVLFFASLGLPGLCGFVGEFQVILAAWNCCPGLAIPAILATIVTAGYLLWTWQRVFLGTNPATREYPDVSAREFVVLAPFVLLSIALGILPGFLVYQWVEPSVQGWVDLLSRLK</sequence>
<feature type="transmembrane region" description="Helical" evidence="7">
    <location>
        <begin position="513"/>
        <end position="536"/>
    </location>
</feature>
<feature type="transmembrane region" description="Helical" evidence="7">
    <location>
        <begin position="213"/>
        <end position="234"/>
    </location>
</feature>
<feature type="transmembrane region" description="Helical" evidence="7">
    <location>
        <begin position="14"/>
        <end position="34"/>
    </location>
</feature>
<feature type="transmembrane region" description="Helical" evidence="7">
    <location>
        <begin position="410"/>
        <end position="429"/>
    </location>
</feature>
<feature type="domain" description="NADH:quinone oxidoreductase/Mrp antiporter transmembrane" evidence="8">
    <location>
        <begin position="342"/>
        <end position="557"/>
    </location>
</feature>
<reference evidence="10" key="1">
    <citation type="submission" date="2017-06" db="EMBL/GenBank/DDBJ databases">
        <title>Genome analysis of Fimbriiglobus ruber SP5, the first member of the order Planctomycetales with confirmed chitinolytic capability.</title>
        <authorList>
            <person name="Ravin N.V."/>
            <person name="Rakitin A.L."/>
            <person name="Ivanova A.A."/>
            <person name="Beletsky A.V."/>
            <person name="Kulichevskaya I.S."/>
            <person name="Mardanov A.V."/>
            <person name="Dedysh S.N."/>
        </authorList>
    </citation>
    <scope>NUCLEOTIDE SEQUENCE [LARGE SCALE GENOMIC DNA]</scope>
    <source>
        <strain evidence="10">SP5</strain>
    </source>
</reference>
<feature type="domain" description="NADH:quinone oxidoreductase/Mrp antiporter transmembrane" evidence="8">
    <location>
        <begin position="178"/>
        <end position="235"/>
    </location>
</feature>
<dbReference type="PRINTS" id="PR01437">
    <property type="entry name" value="NUOXDRDTASE4"/>
</dbReference>
<accession>A0A225E936</accession>
<evidence type="ECO:0000313" key="10">
    <source>
        <dbReference type="Proteomes" id="UP000214646"/>
    </source>
</evidence>
<dbReference type="PANTHER" id="PTHR43507">
    <property type="entry name" value="NADH-UBIQUINONE OXIDOREDUCTASE CHAIN 4"/>
    <property type="match status" value="1"/>
</dbReference>
<feature type="transmembrane region" description="Helical" evidence="7">
    <location>
        <begin position="160"/>
        <end position="178"/>
    </location>
</feature>
<comment type="similarity">
    <text evidence="2">Belongs to the complex I subunit 4 family.</text>
</comment>
<dbReference type="Pfam" id="PF00361">
    <property type="entry name" value="Proton_antipo_M"/>
    <property type="match status" value="2"/>
</dbReference>
<keyword evidence="4 7" id="KW-1133">Transmembrane helix</keyword>
<evidence type="ECO:0000256" key="5">
    <source>
        <dbReference type="ARBA" id="ARBA00023136"/>
    </source>
</evidence>
<feature type="transmembrane region" description="Helical" evidence="7">
    <location>
        <begin position="377"/>
        <end position="398"/>
    </location>
</feature>
<evidence type="ECO:0000256" key="7">
    <source>
        <dbReference type="SAM" id="Phobius"/>
    </source>
</evidence>